<dbReference type="InterPro" id="IPR008490">
    <property type="entry name" value="Transposase_InsH_N"/>
</dbReference>
<protein>
    <submittedName>
        <fullName evidence="4">IS1182 family transposase</fullName>
    </submittedName>
</protein>
<dbReference type="PANTHER" id="PTHR33408">
    <property type="entry name" value="TRANSPOSASE"/>
    <property type="match status" value="1"/>
</dbReference>
<dbReference type="GO" id="GO:0004803">
    <property type="term" value="F:transposase activity"/>
    <property type="evidence" value="ECO:0007669"/>
    <property type="project" value="InterPro"/>
</dbReference>
<feature type="domain" description="Transposase InsH N-terminal" evidence="3">
    <location>
        <begin position="17"/>
        <end position="101"/>
    </location>
</feature>
<dbReference type="InterPro" id="IPR047629">
    <property type="entry name" value="IS1182_transpos"/>
</dbReference>
<feature type="coiled-coil region" evidence="1">
    <location>
        <begin position="186"/>
        <end position="213"/>
    </location>
</feature>
<keyword evidence="1" id="KW-0175">Coiled coil</keyword>
<dbReference type="RefSeq" id="WP_153702988.1">
    <property type="nucleotide sequence ID" value="NZ_WJMX01000006.1"/>
</dbReference>
<evidence type="ECO:0000259" key="3">
    <source>
        <dbReference type="Pfam" id="PF05598"/>
    </source>
</evidence>
<accession>A0A7X2G435</accession>
<evidence type="ECO:0000313" key="4">
    <source>
        <dbReference type="EMBL" id="MRH80243.1"/>
    </source>
</evidence>
<dbReference type="EMBL" id="WJMX01000006">
    <property type="protein sequence ID" value="MRH80243.1"/>
    <property type="molecule type" value="Genomic_DNA"/>
</dbReference>
<sequence length="553" mass="64876">MQNNYNINQLSLAMVTDYQPEENHPAYYIHQLVESLAISKPNIMGRPREYDPRMLLKLVLLAYSYGIVSCRKIERFARENIVAMWLTQEQRPTYRTIARFIVSKELTEMIQASFKDFHDYLQKAGLIDEASFIDGTKILANANKYSFVWKKRTIKYSDLNVVKARKLISEMREEVKVDANLDDFQIDELDTTIALLEQRIEELNKRVEETARVSPNPAKQERRHAKKYLRALDHCRQKNIEYKAQVATAGKRNSYSKTDHDATFMRLKEDPMRNGQTKPAYNLQIMTNSQFVLGYDLLQNPTDTRTLIPFLKHLDQNGVLGKEIVADAGYGSERNYRYIEDELPDCTALIPYSTMLRENSRKWKSDDRKVMNWEYHAKDDYYVNPVGVRFNFKRYAYRNDKDGFHRDFKVYQAEKYDENHQINPKALTPHGNTKYIMVNPQWEYFKAKARKSLSSSNTYSRRKYDVETVFGNLKAYLGFTRFTVRGLKKVKKQIGIALMALNMKKLAGRPSNFLGKKSKRKDPFENFFNFRMDLLNLGTYVTAPQLFLDLNLC</sequence>
<organism evidence="4 5">
    <name type="scientific">Limosilactobacillus reuteri</name>
    <name type="common">Lactobacillus reuteri</name>
    <dbReference type="NCBI Taxonomy" id="1598"/>
    <lineage>
        <taxon>Bacteria</taxon>
        <taxon>Bacillati</taxon>
        <taxon>Bacillota</taxon>
        <taxon>Bacilli</taxon>
        <taxon>Lactobacillales</taxon>
        <taxon>Lactobacillaceae</taxon>
        <taxon>Limosilactobacillus</taxon>
    </lineage>
</organism>
<feature type="domain" description="Transposase IS4-like" evidence="2">
    <location>
        <begin position="254"/>
        <end position="503"/>
    </location>
</feature>
<dbReference type="GO" id="GO:0003677">
    <property type="term" value="F:DNA binding"/>
    <property type="evidence" value="ECO:0007669"/>
    <property type="project" value="InterPro"/>
</dbReference>
<comment type="caution">
    <text evidence="4">The sequence shown here is derived from an EMBL/GenBank/DDBJ whole genome shotgun (WGS) entry which is preliminary data.</text>
</comment>
<reference evidence="4 5" key="1">
    <citation type="submission" date="2019-11" db="EMBL/GenBank/DDBJ databases">
        <title>Draft genome sequence of 12 host-associated Lactobacillus reuteri rodent strains.</title>
        <authorList>
            <person name="Zhang S."/>
            <person name="Ozcam M."/>
            <person name="Van Pijkeren J.P."/>
        </authorList>
    </citation>
    <scope>NUCLEOTIDE SEQUENCE [LARGE SCALE GENOMIC DNA]</scope>
    <source>
        <strain evidence="4 5">CR</strain>
    </source>
</reference>
<gene>
    <name evidence="4" type="ORF">GIX77_05595</name>
</gene>
<dbReference type="Pfam" id="PF01609">
    <property type="entry name" value="DDE_Tnp_1"/>
    <property type="match status" value="1"/>
</dbReference>
<dbReference type="InterPro" id="IPR002559">
    <property type="entry name" value="Transposase_11"/>
</dbReference>
<dbReference type="Proteomes" id="UP000470878">
    <property type="component" value="Unassembled WGS sequence"/>
</dbReference>
<evidence type="ECO:0000259" key="2">
    <source>
        <dbReference type="Pfam" id="PF01609"/>
    </source>
</evidence>
<dbReference type="AlphaFoldDB" id="A0A7X2G435"/>
<dbReference type="GO" id="GO:0006313">
    <property type="term" value="P:DNA transposition"/>
    <property type="evidence" value="ECO:0007669"/>
    <property type="project" value="InterPro"/>
</dbReference>
<name>A0A7X2G435_LIMRT</name>
<evidence type="ECO:0000313" key="5">
    <source>
        <dbReference type="Proteomes" id="UP000470878"/>
    </source>
</evidence>
<dbReference type="NCBIfam" id="NF033551">
    <property type="entry name" value="transpos_IS1182"/>
    <property type="match status" value="1"/>
</dbReference>
<proteinExistence type="predicted"/>
<dbReference type="PANTHER" id="PTHR33408:SF2">
    <property type="entry name" value="TRANSPOSASE DDE DOMAIN-CONTAINING PROTEIN"/>
    <property type="match status" value="1"/>
</dbReference>
<evidence type="ECO:0000256" key="1">
    <source>
        <dbReference type="SAM" id="Coils"/>
    </source>
</evidence>
<dbReference type="Pfam" id="PF05598">
    <property type="entry name" value="DUF772"/>
    <property type="match status" value="1"/>
</dbReference>